<organism evidence="1 2">
    <name type="scientific">Uncinula necator</name>
    <name type="common">Grape powdery mildew</name>
    <dbReference type="NCBI Taxonomy" id="52586"/>
    <lineage>
        <taxon>Eukaryota</taxon>
        <taxon>Fungi</taxon>
        <taxon>Dikarya</taxon>
        <taxon>Ascomycota</taxon>
        <taxon>Pezizomycotina</taxon>
        <taxon>Leotiomycetes</taxon>
        <taxon>Erysiphales</taxon>
        <taxon>Erysiphaceae</taxon>
        <taxon>Erysiphe</taxon>
    </lineage>
</organism>
<evidence type="ECO:0000313" key="2">
    <source>
        <dbReference type="Proteomes" id="UP000030854"/>
    </source>
</evidence>
<gene>
    <name evidence="1" type="ORF">EV44_g3092</name>
</gene>
<name>A0A0B1P417_UNCNE</name>
<proteinExistence type="predicted"/>
<protein>
    <submittedName>
        <fullName evidence="1">Uncharacterized protein</fullName>
    </submittedName>
</protein>
<reference evidence="1 2" key="1">
    <citation type="journal article" date="2014" name="BMC Genomics">
        <title>Adaptive genomic structural variation in the grape powdery mildew pathogen, Erysiphe necator.</title>
        <authorList>
            <person name="Jones L."/>
            <person name="Riaz S."/>
            <person name="Morales-Cruz A."/>
            <person name="Amrine K.C."/>
            <person name="McGuire B."/>
            <person name="Gubler W.D."/>
            <person name="Walker M.A."/>
            <person name="Cantu D."/>
        </authorList>
    </citation>
    <scope>NUCLEOTIDE SEQUENCE [LARGE SCALE GENOMIC DNA]</scope>
    <source>
        <strain evidence="2">c</strain>
    </source>
</reference>
<comment type="caution">
    <text evidence="1">The sequence shown here is derived from an EMBL/GenBank/DDBJ whole genome shotgun (WGS) entry which is preliminary data.</text>
</comment>
<keyword evidence="2" id="KW-1185">Reference proteome</keyword>
<dbReference type="AlphaFoldDB" id="A0A0B1P417"/>
<evidence type="ECO:0000313" key="1">
    <source>
        <dbReference type="EMBL" id="KHJ31394.1"/>
    </source>
</evidence>
<dbReference type="Proteomes" id="UP000030854">
    <property type="component" value="Unassembled WGS sequence"/>
</dbReference>
<dbReference type="HOGENOM" id="CLU_2005591_0_0_1"/>
<sequence>MFIDFKWFWARAWHIALRGAKYWKAVTDGPEKEMRHVHRKNESFDEYLVRLELYDDKNDAAHSALLSSVDQDLQKLVCSCDEEPESARVAMRLLKIKNDYETSTSTIESFKKFSESKTADGGII</sequence>
<accession>A0A0B1P417</accession>
<dbReference type="EMBL" id="JNVN01002936">
    <property type="protein sequence ID" value="KHJ31394.1"/>
    <property type="molecule type" value="Genomic_DNA"/>
</dbReference>